<dbReference type="GO" id="GO:0016491">
    <property type="term" value="F:oxidoreductase activity"/>
    <property type="evidence" value="ECO:0007669"/>
    <property type="project" value="UniProtKB-KW"/>
</dbReference>
<organism evidence="2 3">
    <name type="scientific">Flavimaribacter sediminis</name>
    <dbReference type="NCBI Taxonomy" id="2865987"/>
    <lineage>
        <taxon>Bacteria</taxon>
        <taxon>Pseudomonadati</taxon>
        <taxon>Pseudomonadota</taxon>
        <taxon>Alphaproteobacteria</taxon>
        <taxon>Hyphomicrobiales</taxon>
        <taxon>Rhizobiaceae</taxon>
        <taxon>Flavimaribacter</taxon>
    </lineage>
</organism>
<dbReference type="InterPro" id="IPR036010">
    <property type="entry name" value="2Fe-2S_ferredoxin-like_sf"/>
</dbReference>
<protein>
    <submittedName>
        <fullName evidence="2">(2Fe-2S)-binding protein</fullName>
    </submittedName>
</protein>
<proteinExistence type="predicted"/>
<dbReference type="GO" id="GO:0051536">
    <property type="term" value="F:iron-sulfur cluster binding"/>
    <property type="evidence" value="ECO:0007669"/>
    <property type="project" value="InterPro"/>
</dbReference>
<evidence type="ECO:0000256" key="1">
    <source>
        <dbReference type="ARBA" id="ARBA00023002"/>
    </source>
</evidence>
<dbReference type="SUPFAM" id="SSF54292">
    <property type="entry name" value="2Fe-2S ferredoxin-like"/>
    <property type="match status" value="1"/>
</dbReference>
<name>A0AAE3CXY3_9HYPH</name>
<reference evidence="2" key="1">
    <citation type="submission" date="2021-08" db="EMBL/GenBank/DDBJ databases">
        <title>Hoeflea bacterium WL0058 sp. nov., isolated from the sediment.</title>
        <authorList>
            <person name="Wang L."/>
            <person name="Zhang D."/>
        </authorList>
    </citation>
    <scope>NUCLEOTIDE SEQUENCE</scope>
    <source>
        <strain evidence="2">WL0058</strain>
    </source>
</reference>
<keyword evidence="1" id="KW-0560">Oxidoreductase</keyword>
<accession>A0AAE3CXY3</accession>
<dbReference type="Pfam" id="PF13510">
    <property type="entry name" value="Fer2_4"/>
    <property type="match status" value="1"/>
</dbReference>
<sequence length="123" mass="13458">MRAFSPTGWKEKRNRRIWRCLVKTASSVRRLQTPEQLVSIQFAGAEVKVREGGNLAAELLAAGVSPFRETPVSGAPRNPYCMMGACFDCLVEIDGVARQACMTEVVAGMTISRHSAVRESDNA</sequence>
<dbReference type="AlphaFoldDB" id="A0AAE3CXY3"/>
<keyword evidence="3" id="KW-1185">Reference proteome</keyword>
<comment type="caution">
    <text evidence="2">The sequence shown here is derived from an EMBL/GenBank/DDBJ whole genome shotgun (WGS) entry which is preliminary data.</text>
</comment>
<dbReference type="Gene3D" id="3.10.20.440">
    <property type="entry name" value="2Fe-2S iron-sulphur cluster binding domain, sarcosine oxidase, alpha subunit, N-terminal domain"/>
    <property type="match status" value="1"/>
</dbReference>
<dbReference type="EMBL" id="JAICBX010000001">
    <property type="protein sequence ID" value="MBW8635600.1"/>
    <property type="molecule type" value="Genomic_DNA"/>
</dbReference>
<gene>
    <name evidence="2" type="ORF">K1W69_00255</name>
</gene>
<dbReference type="Proteomes" id="UP001196509">
    <property type="component" value="Unassembled WGS sequence"/>
</dbReference>
<evidence type="ECO:0000313" key="2">
    <source>
        <dbReference type="EMBL" id="MBW8635600.1"/>
    </source>
</evidence>
<dbReference type="InterPro" id="IPR042204">
    <property type="entry name" value="2Fe-2S-bd_N"/>
</dbReference>
<evidence type="ECO:0000313" key="3">
    <source>
        <dbReference type="Proteomes" id="UP001196509"/>
    </source>
</evidence>